<dbReference type="PANTHER" id="PTHR23502">
    <property type="entry name" value="MAJOR FACILITATOR SUPERFAMILY"/>
    <property type="match status" value="1"/>
</dbReference>
<keyword evidence="11" id="KW-1185">Reference proteome</keyword>
<dbReference type="KEGG" id="trg:TRUGW13939_02800"/>
<dbReference type="CDD" id="cd17323">
    <property type="entry name" value="MFS_Tpo1_MDR_like"/>
    <property type="match status" value="1"/>
</dbReference>
<accession>A0A7H8QRE7</accession>
<evidence type="ECO:0000256" key="8">
    <source>
        <dbReference type="SAM" id="Phobius"/>
    </source>
</evidence>
<protein>
    <recommendedName>
        <fullName evidence="9">Major facilitator superfamily (MFS) profile domain-containing protein</fullName>
    </recommendedName>
</protein>
<gene>
    <name evidence="10" type="ORF">TRUGW13939_02800</name>
</gene>
<dbReference type="Proteomes" id="UP000509510">
    <property type="component" value="Chromosome II"/>
</dbReference>
<dbReference type="RefSeq" id="XP_035341881.1">
    <property type="nucleotide sequence ID" value="XM_035485988.1"/>
</dbReference>
<dbReference type="PROSITE" id="PS50850">
    <property type="entry name" value="MFS"/>
    <property type="match status" value="1"/>
</dbReference>
<keyword evidence="5 8" id="KW-0472">Membrane</keyword>
<dbReference type="GeneID" id="55990307"/>
<comment type="function">
    <text evidence="6">MFS-type transporter; part of the gene cluster that mediates the biosynthesis of the antihypercholesterolemic agents phomoidrides which are dimeric anhydrides.</text>
</comment>
<evidence type="ECO:0000256" key="5">
    <source>
        <dbReference type="ARBA" id="ARBA00023136"/>
    </source>
</evidence>
<dbReference type="InterPro" id="IPR036259">
    <property type="entry name" value="MFS_trans_sf"/>
</dbReference>
<feature type="transmembrane region" description="Helical" evidence="8">
    <location>
        <begin position="425"/>
        <end position="444"/>
    </location>
</feature>
<dbReference type="PRINTS" id="PR01036">
    <property type="entry name" value="TCRTETB"/>
</dbReference>
<dbReference type="Gene3D" id="1.20.1720.10">
    <property type="entry name" value="Multidrug resistance protein D"/>
    <property type="match status" value="1"/>
</dbReference>
<feature type="transmembrane region" description="Helical" evidence="8">
    <location>
        <begin position="238"/>
        <end position="256"/>
    </location>
</feature>
<keyword evidence="3 8" id="KW-0812">Transmembrane</keyword>
<keyword evidence="4 8" id="KW-1133">Transmembrane helix</keyword>
<evidence type="ECO:0000256" key="1">
    <source>
        <dbReference type="ARBA" id="ARBA00004141"/>
    </source>
</evidence>
<proteinExistence type="predicted"/>
<evidence type="ECO:0000259" key="9">
    <source>
        <dbReference type="PROSITE" id="PS50850"/>
    </source>
</evidence>
<evidence type="ECO:0000313" key="10">
    <source>
        <dbReference type="EMBL" id="QKX55703.1"/>
    </source>
</evidence>
<feature type="transmembrane region" description="Helical" evidence="8">
    <location>
        <begin position="334"/>
        <end position="354"/>
    </location>
</feature>
<evidence type="ECO:0000313" key="11">
    <source>
        <dbReference type="Proteomes" id="UP000509510"/>
    </source>
</evidence>
<feature type="compositionally biased region" description="Basic and acidic residues" evidence="7">
    <location>
        <begin position="26"/>
        <end position="43"/>
    </location>
</feature>
<dbReference type="AlphaFoldDB" id="A0A7H8QRE7"/>
<reference evidence="11" key="1">
    <citation type="submission" date="2020-06" db="EMBL/GenBank/DDBJ databases">
        <title>A chromosome-scale genome assembly of Talaromyces rugulosus W13939.</title>
        <authorList>
            <person name="Wang B."/>
            <person name="Guo L."/>
            <person name="Ye K."/>
            <person name="Wang L."/>
        </authorList>
    </citation>
    <scope>NUCLEOTIDE SEQUENCE [LARGE SCALE GENOMIC DNA]</scope>
    <source>
        <strain evidence="11">W13939</strain>
    </source>
</reference>
<name>A0A7H8QRE7_TALRU</name>
<feature type="transmembrane region" description="Helical" evidence="8">
    <location>
        <begin position="374"/>
        <end position="392"/>
    </location>
</feature>
<sequence length="561" mass="61051">MASKTDESSYIPTPHQDESSPTQKPESIHSDAEKRSQSIDDNINEKIIEDPTTDIEAQNLAKSTTNKSEKPFTAFANYQIWFIVAMASAASFFSPLSGQIYFPVLPILTKNYGLTPALLNVTVTTYMIFQGLMPSFMGTFSDASGRRPAYILAFIIYTAANIGLALQNSYAALLVLRCLQSAGSSGTISFGFAVVADVVTTAERGKYMGPMASGIMLGPALGPVIGGLLAQFLGWRAVFWFLVVVSGSFLVIYAVFQPETHRQIVGDGSVTPSEGWRLSLVQYIATKRKVARMSAEEKKEYEKTRLGLKEQQTARKLGFPNPLKSFAILLQKDALALVVYSGLMMFGNLVLMTATPTLFPGIYGLNELEVGLCFLPLGVAAAVGSIINGKLLDWNYRRLAAKHGMAIERKRDQDLTEFPIEKARLQMAIGFASGIALLYIPYGWALQYHAHLAAPMVIQFLIGCCTVCTSNSLSTLLADLFPGQVATASAAQNLVRCWLGAVGAAVVDSMLSGMGTGWCFTFTAFMLLAGVGLLWVEMKWGMGWRQKRWAQDKAKKEAASS</sequence>
<dbReference type="GO" id="GO:0022857">
    <property type="term" value="F:transmembrane transporter activity"/>
    <property type="evidence" value="ECO:0007669"/>
    <property type="project" value="InterPro"/>
</dbReference>
<feature type="transmembrane region" description="Helical" evidence="8">
    <location>
        <begin position="80"/>
        <end position="102"/>
    </location>
</feature>
<dbReference type="InterPro" id="IPR011701">
    <property type="entry name" value="MFS"/>
</dbReference>
<keyword evidence="2" id="KW-0813">Transport</keyword>
<dbReference type="Gene3D" id="1.20.1250.20">
    <property type="entry name" value="MFS general substrate transporter like domains"/>
    <property type="match status" value="1"/>
</dbReference>
<dbReference type="GO" id="GO:0005886">
    <property type="term" value="C:plasma membrane"/>
    <property type="evidence" value="ECO:0007669"/>
    <property type="project" value="TreeGrafter"/>
</dbReference>
<feature type="transmembrane region" description="Helical" evidence="8">
    <location>
        <begin position="517"/>
        <end position="536"/>
    </location>
</feature>
<dbReference type="OrthoDB" id="2441642at2759"/>
<feature type="transmembrane region" description="Helical" evidence="8">
    <location>
        <begin position="149"/>
        <end position="167"/>
    </location>
</feature>
<dbReference type="PANTHER" id="PTHR23502:SF150">
    <property type="entry name" value="MAJOR FACILITATOR SUPERFAMILY (MFS) PROFILE DOMAIN-CONTAINING PROTEIN-RELATED"/>
    <property type="match status" value="1"/>
</dbReference>
<organism evidence="10 11">
    <name type="scientific">Talaromyces rugulosus</name>
    <name type="common">Penicillium rugulosum</name>
    <dbReference type="NCBI Taxonomy" id="121627"/>
    <lineage>
        <taxon>Eukaryota</taxon>
        <taxon>Fungi</taxon>
        <taxon>Dikarya</taxon>
        <taxon>Ascomycota</taxon>
        <taxon>Pezizomycotina</taxon>
        <taxon>Eurotiomycetes</taxon>
        <taxon>Eurotiomycetidae</taxon>
        <taxon>Eurotiales</taxon>
        <taxon>Trichocomaceae</taxon>
        <taxon>Talaromyces</taxon>
        <taxon>Talaromyces sect. Islandici</taxon>
    </lineage>
</organism>
<feature type="region of interest" description="Disordered" evidence="7">
    <location>
        <begin position="1"/>
        <end position="43"/>
    </location>
</feature>
<comment type="subcellular location">
    <subcellularLocation>
        <location evidence="1">Membrane</location>
        <topology evidence="1">Multi-pass membrane protein</topology>
    </subcellularLocation>
</comment>
<dbReference type="FunFam" id="1.20.1720.10:FF:000009">
    <property type="entry name" value="MFS multidrug transporter"/>
    <property type="match status" value="1"/>
</dbReference>
<feature type="transmembrane region" description="Helical" evidence="8">
    <location>
        <begin position="211"/>
        <end position="232"/>
    </location>
</feature>
<feature type="domain" description="Major facilitator superfamily (MFS) profile" evidence="9">
    <location>
        <begin position="83"/>
        <end position="547"/>
    </location>
</feature>
<evidence type="ECO:0000256" key="2">
    <source>
        <dbReference type="ARBA" id="ARBA00022448"/>
    </source>
</evidence>
<feature type="transmembrane region" description="Helical" evidence="8">
    <location>
        <begin position="179"/>
        <end position="199"/>
    </location>
</feature>
<dbReference type="InterPro" id="IPR020846">
    <property type="entry name" value="MFS_dom"/>
</dbReference>
<evidence type="ECO:0000256" key="7">
    <source>
        <dbReference type="SAM" id="MobiDB-lite"/>
    </source>
</evidence>
<dbReference type="Pfam" id="PF07690">
    <property type="entry name" value="MFS_1"/>
    <property type="match status" value="1"/>
</dbReference>
<feature type="transmembrane region" description="Helical" evidence="8">
    <location>
        <begin position="114"/>
        <end position="137"/>
    </location>
</feature>
<evidence type="ECO:0000256" key="4">
    <source>
        <dbReference type="ARBA" id="ARBA00022989"/>
    </source>
</evidence>
<evidence type="ECO:0000256" key="6">
    <source>
        <dbReference type="ARBA" id="ARBA00059659"/>
    </source>
</evidence>
<dbReference type="SUPFAM" id="SSF103473">
    <property type="entry name" value="MFS general substrate transporter"/>
    <property type="match status" value="1"/>
</dbReference>
<evidence type="ECO:0000256" key="3">
    <source>
        <dbReference type="ARBA" id="ARBA00022692"/>
    </source>
</evidence>
<dbReference type="EMBL" id="CP055899">
    <property type="protein sequence ID" value="QKX55703.1"/>
    <property type="molecule type" value="Genomic_DNA"/>
</dbReference>